<evidence type="ECO:0000256" key="1">
    <source>
        <dbReference type="SAM" id="Phobius"/>
    </source>
</evidence>
<organism evidence="2 3">
    <name type="scientific">Novipirellula rosea</name>
    <dbReference type="NCBI Taxonomy" id="1031540"/>
    <lineage>
        <taxon>Bacteria</taxon>
        <taxon>Pseudomonadati</taxon>
        <taxon>Planctomycetota</taxon>
        <taxon>Planctomycetia</taxon>
        <taxon>Pirellulales</taxon>
        <taxon>Pirellulaceae</taxon>
        <taxon>Novipirellula</taxon>
    </lineage>
</organism>
<reference evidence="3" key="1">
    <citation type="journal article" date="2019" name="Int. J. Syst. Evol. Microbiol.">
        <title>The Global Catalogue of Microorganisms (GCM) 10K type strain sequencing project: providing services to taxonomists for standard genome sequencing and annotation.</title>
        <authorList>
            <consortium name="The Broad Institute Genomics Platform"/>
            <consortium name="The Broad Institute Genome Sequencing Center for Infectious Disease"/>
            <person name="Wu L."/>
            <person name="Ma J."/>
        </authorList>
    </citation>
    <scope>NUCLEOTIDE SEQUENCE [LARGE SCALE GENOMIC DNA]</scope>
    <source>
        <strain evidence="3">JCM 17759</strain>
    </source>
</reference>
<proteinExistence type="predicted"/>
<dbReference type="EMBL" id="BAABGA010000017">
    <property type="protein sequence ID" value="GAA4448625.1"/>
    <property type="molecule type" value="Genomic_DNA"/>
</dbReference>
<keyword evidence="1" id="KW-1133">Transmembrane helix</keyword>
<accession>A0ABP8MG97</accession>
<dbReference type="RefSeq" id="WP_339945056.1">
    <property type="nucleotide sequence ID" value="NZ_BAABGA010000017.1"/>
</dbReference>
<protein>
    <recommendedName>
        <fullName evidence="4">Type II secretion system protein GspF domain-containing protein</fullName>
    </recommendedName>
</protein>
<feature type="transmembrane region" description="Helical" evidence="1">
    <location>
        <begin position="228"/>
        <end position="254"/>
    </location>
</feature>
<evidence type="ECO:0008006" key="4">
    <source>
        <dbReference type="Google" id="ProtNLM"/>
    </source>
</evidence>
<gene>
    <name evidence="2" type="ORF">GCM10023156_12000</name>
</gene>
<keyword evidence="1" id="KW-0472">Membrane</keyword>
<sequence>MVKKLDAVSQRLMASGTQHEASVLQWLDGQQKRRNMTKRAIWSTTGGWLFVIASGIVASLVAIKISIDVKALTTSTDGLFGDVETPQRVLWVPYLTVVMSVLIIGFALVGIVRGALPGYRSTKSAIQWAAVSDAVSRLLAAGYTYSEAFTAAASVVKQGTAYGWLNDTIRRLERGESEVGLTSWSRGDAAMLEAIVDGATVSPERQWQIASQHFDDVAHRRLVLLTQLMPLFSTVVAGGLIWIAVSTTLGWFWYTVSSMIGGLT</sequence>
<keyword evidence="3" id="KW-1185">Reference proteome</keyword>
<feature type="transmembrane region" description="Helical" evidence="1">
    <location>
        <begin position="40"/>
        <end position="63"/>
    </location>
</feature>
<dbReference type="Proteomes" id="UP001500840">
    <property type="component" value="Unassembled WGS sequence"/>
</dbReference>
<feature type="transmembrane region" description="Helical" evidence="1">
    <location>
        <begin position="91"/>
        <end position="116"/>
    </location>
</feature>
<evidence type="ECO:0000313" key="3">
    <source>
        <dbReference type="Proteomes" id="UP001500840"/>
    </source>
</evidence>
<keyword evidence="1" id="KW-0812">Transmembrane</keyword>
<comment type="caution">
    <text evidence="2">The sequence shown here is derived from an EMBL/GenBank/DDBJ whole genome shotgun (WGS) entry which is preliminary data.</text>
</comment>
<evidence type="ECO:0000313" key="2">
    <source>
        <dbReference type="EMBL" id="GAA4448625.1"/>
    </source>
</evidence>
<name>A0ABP8MG97_9BACT</name>